<accession>A0A428P5W2</accession>
<dbReference type="Proteomes" id="UP000288168">
    <property type="component" value="Unassembled WGS sequence"/>
</dbReference>
<dbReference type="EMBL" id="NKCI01000197">
    <property type="protein sequence ID" value="RSL48405.1"/>
    <property type="molecule type" value="Genomic_DNA"/>
</dbReference>
<organism evidence="1 2">
    <name type="scientific">Fusarium duplospermum</name>
    <dbReference type="NCBI Taxonomy" id="1325734"/>
    <lineage>
        <taxon>Eukaryota</taxon>
        <taxon>Fungi</taxon>
        <taxon>Dikarya</taxon>
        <taxon>Ascomycota</taxon>
        <taxon>Pezizomycotina</taxon>
        <taxon>Sordariomycetes</taxon>
        <taxon>Hypocreomycetidae</taxon>
        <taxon>Hypocreales</taxon>
        <taxon>Nectriaceae</taxon>
        <taxon>Fusarium</taxon>
        <taxon>Fusarium solani species complex</taxon>
    </lineage>
</organism>
<comment type="caution">
    <text evidence="1">The sequence shown here is derived from an EMBL/GenBank/DDBJ whole genome shotgun (WGS) entry which is preliminary data.</text>
</comment>
<protein>
    <submittedName>
        <fullName evidence="1">Uncharacterized protein</fullName>
    </submittedName>
</protein>
<evidence type="ECO:0000313" key="1">
    <source>
        <dbReference type="EMBL" id="RSL48405.1"/>
    </source>
</evidence>
<keyword evidence="2" id="KW-1185">Reference proteome</keyword>
<gene>
    <name evidence="1" type="ORF">CEP54_012930</name>
</gene>
<sequence>MLQDVASSSFFVLPVIGSAPTPNSSLPETDIFEWLINGYEKRGLTPPAYDALKAGEAQFRDILKTIKGWLEIDGKSFWKGFQPQITDSQDVADANDGKLGAWAIDIAKQIQMLQVYALWAERVNSGNHPWLWEVDLDKAELVTELSNKYLNEVSAALLAAIYTAENDLCLVMWRVACGVVSEALKGLLATVTGVDAGGVHDSDEKE</sequence>
<evidence type="ECO:0000313" key="2">
    <source>
        <dbReference type="Proteomes" id="UP000288168"/>
    </source>
</evidence>
<name>A0A428P5W2_9HYPO</name>
<dbReference type="AlphaFoldDB" id="A0A428P5W2"/>
<reference evidence="1 2" key="1">
    <citation type="submission" date="2017-06" db="EMBL/GenBank/DDBJ databases">
        <title>Comparative genomic analysis of Ambrosia Fusariam Clade fungi.</title>
        <authorList>
            <person name="Stajich J.E."/>
            <person name="Carrillo J."/>
            <person name="Kijimoto T."/>
            <person name="Eskalen A."/>
            <person name="O'Donnell K."/>
            <person name="Kasson M."/>
        </authorList>
    </citation>
    <scope>NUCLEOTIDE SEQUENCE [LARGE SCALE GENOMIC DNA]</scope>
    <source>
        <strain evidence="1 2">NRRL62584</strain>
    </source>
</reference>
<dbReference type="OrthoDB" id="5091743at2759"/>
<proteinExistence type="predicted"/>